<comment type="similarity">
    <text evidence="2 12 13">Belongs to the UvrB family.</text>
</comment>
<dbReference type="InterPro" id="IPR041471">
    <property type="entry name" value="UvrB_inter"/>
</dbReference>
<keyword evidence="6 12" id="KW-0228">DNA excision</keyword>
<dbReference type="GO" id="GO:0006289">
    <property type="term" value="P:nucleotide-excision repair"/>
    <property type="evidence" value="ECO:0007669"/>
    <property type="project" value="UniProtKB-UniRule"/>
</dbReference>
<evidence type="ECO:0000256" key="14">
    <source>
        <dbReference type="SAM" id="Coils"/>
    </source>
</evidence>
<dbReference type="GO" id="GO:0009380">
    <property type="term" value="C:excinuclease repair complex"/>
    <property type="evidence" value="ECO:0007669"/>
    <property type="project" value="InterPro"/>
</dbReference>
<feature type="domain" description="UVR" evidence="15">
    <location>
        <begin position="655"/>
        <end position="690"/>
    </location>
</feature>
<evidence type="ECO:0000256" key="3">
    <source>
        <dbReference type="ARBA" id="ARBA00022490"/>
    </source>
</evidence>
<evidence type="ECO:0000256" key="5">
    <source>
        <dbReference type="ARBA" id="ARBA00022763"/>
    </source>
</evidence>
<dbReference type="GO" id="GO:0009432">
    <property type="term" value="P:SOS response"/>
    <property type="evidence" value="ECO:0007669"/>
    <property type="project" value="UniProtKB-UniRule"/>
</dbReference>
<keyword evidence="12 13" id="KW-0742">SOS response</keyword>
<dbReference type="Pfam" id="PF12344">
    <property type="entry name" value="UvrB"/>
    <property type="match status" value="1"/>
</dbReference>
<dbReference type="InterPro" id="IPR001650">
    <property type="entry name" value="Helicase_C-like"/>
</dbReference>
<keyword evidence="9 12" id="KW-0234">DNA repair</keyword>
<dbReference type="NCBIfam" id="TIGR00631">
    <property type="entry name" value="uvrb"/>
    <property type="match status" value="1"/>
</dbReference>
<keyword evidence="3 12" id="KW-0963">Cytoplasm</keyword>
<evidence type="ECO:0000256" key="1">
    <source>
        <dbReference type="ARBA" id="ARBA00004496"/>
    </source>
</evidence>
<dbReference type="PANTHER" id="PTHR24029">
    <property type="entry name" value="UVRABC SYSTEM PROTEIN B"/>
    <property type="match status" value="1"/>
</dbReference>
<dbReference type="GO" id="GO:0016887">
    <property type="term" value="F:ATP hydrolysis activity"/>
    <property type="evidence" value="ECO:0007669"/>
    <property type="project" value="InterPro"/>
</dbReference>
<dbReference type="PANTHER" id="PTHR24029:SF0">
    <property type="entry name" value="UVRABC SYSTEM PROTEIN B"/>
    <property type="match status" value="1"/>
</dbReference>
<keyword evidence="5 12" id="KW-0227">DNA damage</keyword>
<evidence type="ECO:0000256" key="9">
    <source>
        <dbReference type="ARBA" id="ARBA00023204"/>
    </source>
</evidence>
<dbReference type="GO" id="GO:0005737">
    <property type="term" value="C:cytoplasm"/>
    <property type="evidence" value="ECO:0007669"/>
    <property type="project" value="UniProtKB-SubCell"/>
</dbReference>
<comment type="domain">
    <text evidence="12">The beta-hairpin motif is involved in DNA binding.</text>
</comment>
<dbReference type="Gene3D" id="4.10.860.10">
    <property type="entry name" value="UVR domain"/>
    <property type="match status" value="1"/>
</dbReference>
<keyword evidence="14" id="KW-0175">Coiled coil</keyword>
<dbReference type="Pfam" id="PF04851">
    <property type="entry name" value="ResIII"/>
    <property type="match status" value="1"/>
</dbReference>
<dbReference type="SMART" id="SM00490">
    <property type="entry name" value="HELICc"/>
    <property type="match status" value="1"/>
</dbReference>
<dbReference type="InterPro" id="IPR024759">
    <property type="entry name" value="UvrB_YAD/RRR_dom"/>
</dbReference>
<dbReference type="NCBIfam" id="NF003673">
    <property type="entry name" value="PRK05298.1"/>
    <property type="match status" value="1"/>
</dbReference>
<dbReference type="InterPro" id="IPR001943">
    <property type="entry name" value="UVR_dom"/>
</dbReference>
<proteinExistence type="inferred from homology"/>
<name>A0A2H0REP9_9BACT</name>
<dbReference type="PROSITE" id="PS50151">
    <property type="entry name" value="UVR"/>
    <property type="match status" value="1"/>
</dbReference>
<feature type="binding site" evidence="12">
    <location>
        <begin position="41"/>
        <end position="48"/>
    </location>
    <ligand>
        <name>ATP</name>
        <dbReference type="ChEBI" id="CHEBI:30616"/>
    </ligand>
</feature>
<evidence type="ECO:0000259" key="15">
    <source>
        <dbReference type="PROSITE" id="PS50151"/>
    </source>
</evidence>
<evidence type="ECO:0000256" key="2">
    <source>
        <dbReference type="ARBA" id="ARBA00008533"/>
    </source>
</evidence>
<dbReference type="GO" id="GO:0009381">
    <property type="term" value="F:excinuclease ABC activity"/>
    <property type="evidence" value="ECO:0007669"/>
    <property type="project" value="UniProtKB-UniRule"/>
</dbReference>
<comment type="caution">
    <text evidence="18">The sequence shown here is derived from an EMBL/GenBank/DDBJ whole genome shotgun (WGS) entry which is preliminary data.</text>
</comment>
<feature type="domain" description="Helicase C-terminal" evidence="17">
    <location>
        <begin position="472"/>
        <end position="635"/>
    </location>
</feature>
<organism evidence="18 19">
    <name type="scientific">Candidatus Vogelbacteria bacterium CG10_big_fil_rev_8_21_14_0_10_51_16</name>
    <dbReference type="NCBI Taxonomy" id="1975045"/>
    <lineage>
        <taxon>Bacteria</taxon>
        <taxon>Candidatus Vogeliibacteriota</taxon>
    </lineage>
</organism>
<evidence type="ECO:0000256" key="6">
    <source>
        <dbReference type="ARBA" id="ARBA00022769"/>
    </source>
</evidence>
<dbReference type="AlphaFoldDB" id="A0A2H0REP9"/>
<dbReference type="GO" id="GO:0003677">
    <property type="term" value="F:DNA binding"/>
    <property type="evidence" value="ECO:0007669"/>
    <property type="project" value="UniProtKB-UniRule"/>
</dbReference>
<evidence type="ECO:0000259" key="16">
    <source>
        <dbReference type="PROSITE" id="PS51192"/>
    </source>
</evidence>
<evidence type="ECO:0000256" key="8">
    <source>
        <dbReference type="ARBA" id="ARBA00022881"/>
    </source>
</evidence>
<keyword evidence="7 12" id="KW-0067">ATP-binding</keyword>
<comment type="function">
    <text evidence="12">The UvrABC repair system catalyzes the recognition and processing of DNA lesions. A damage recognition complex composed of 2 UvrA and 2 UvrB subunits scans DNA for abnormalities. Upon binding of the UvrA(2)B(2) complex to a putative damaged site, the DNA wraps around one UvrB monomer. DNA wrap is dependent on ATP binding by UvrB and probably causes local melting of the DNA helix, facilitating insertion of UvrB beta-hairpin between the DNA strands. Then UvrB probes one DNA strand for the presence of a lesion. If a lesion is found the UvrA subunits dissociate and the UvrB-DNA preincision complex is formed. This complex is subsequently bound by UvrC and the second UvrB is released. If no lesion is found, the DNA wraps around the other UvrB subunit that will check the other stand for damage.</text>
</comment>
<evidence type="ECO:0000256" key="13">
    <source>
        <dbReference type="RuleBase" id="RU003587"/>
    </source>
</evidence>
<feature type="short sequence motif" description="Beta-hairpin" evidence="12">
    <location>
        <begin position="94"/>
        <end position="117"/>
    </location>
</feature>
<dbReference type="EMBL" id="PCYI01000029">
    <property type="protein sequence ID" value="PIR44494.1"/>
    <property type="molecule type" value="Genomic_DNA"/>
</dbReference>
<feature type="domain" description="Helicase ATP-binding" evidence="16">
    <location>
        <begin position="28"/>
        <end position="185"/>
    </location>
</feature>
<evidence type="ECO:0000256" key="4">
    <source>
        <dbReference type="ARBA" id="ARBA00022741"/>
    </source>
</evidence>
<dbReference type="SUPFAM" id="SSF46600">
    <property type="entry name" value="C-terminal UvrC-binding domain of UvrB"/>
    <property type="match status" value="1"/>
</dbReference>
<dbReference type="SUPFAM" id="SSF52540">
    <property type="entry name" value="P-loop containing nucleoside triphosphate hydrolases"/>
    <property type="match status" value="2"/>
</dbReference>
<evidence type="ECO:0000259" key="17">
    <source>
        <dbReference type="PROSITE" id="PS51194"/>
    </source>
</evidence>
<evidence type="ECO:0000313" key="18">
    <source>
        <dbReference type="EMBL" id="PIR44494.1"/>
    </source>
</evidence>
<evidence type="ECO:0000313" key="19">
    <source>
        <dbReference type="Proteomes" id="UP000228767"/>
    </source>
</evidence>
<evidence type="ECO:0000256" key="7">
    <source>
        <dbReference type="ARBA" id="ARBA00022840"/>
    </source>
</evidence>
<dbReference type="Pfam" id="PF17757">
    <property type="entry name" value="UvrB_inter"/>
    <property type="match status" value="1"/>
</dbReference>
<keyword evidence="8 12" id="KW-0267">Excision nuclease</keyword>
<keyword evidence="4 12" id="KW-0547">Nucleotide-binding</keyword>
<dbReference type="CDD" id="cd17916">
    <property type="entry name" value="DEXHc_UvrB"/>
    <property type="match status" value="1"/>
</dbReference>
<evidence type="ECO:0000256" key="10">
    <source>
        <dbReference type="ARBA" id="ARBA00026033"/>
    </source>
</evidence>
<dbReference type="Pfam" id="PF00271">
    <property type="entry name" value="Helicase_C"/>
    <property type="match status" value="1"/>
</dbReference>
<dbReference type="InterPro" id="IPR027417">
    <property type="entry name" value="P-loop_NTPase"/>
</dbReference>
<dbReference type="PROSITE" id="PS51192">
    <property type="entry name" value="HELICASE_ATP_BIND_1"/>
    <property type="match status" value="1"/>
</dbReference>
<evidence type="ECO:0000256" key="12">
    <source>
        <dbReference type="HAMAP-Rule" id="MF_00204"/>
    </source>
</evidence>
<dbReference type="HAMAP" id="MF_00204">
    <property type="entry name" value="UvrB"/>
    <property type="match status" value="1"/>
</dbReference>
<dbReference type="InterPro" id="IPR006935">
    <property type="entry name" value="Helicase/UvrB_N"/>
</dbReference>
<dbReference type="GO" id="GO:0005524">
    <property type="term" value="F:ATP binding"/>
    <property type="evidence" value="ECO:0007669"/>
    <property type="project" value="UniProtKB-UniRule"/>
</dbReference>
<accession>A0A2H0REP9</accession>
<gene>
    <name evidence="12" type="primary">uvrB</name>
    <name evidence="18" type="ORF">COV10_04545</name>
</gene>
<evidence type="ECO:0000256" key="11">
    <source>
        <dbReference type="ARBA" id="ARBA00029504"/>
    </source>
</evidence>
<dbReference type="InterPro" id="IPR014001">
    <property type="entry name" value="Helicase_ATP-bd"/>
</dbReference>
<feature type="coiled-coil region" evidence="14">
    <location>
        <begin position="651"/>
        <end position="697"/>
    </location>
</feature>
<dbReference type="Pfam" id="PF02151">
    <property type="entry name" value="UVR"/>
    <property type="match status" value="1"/>
</dbReference>
<dbReference type="InterPro" id="IPR004807">
    <property type="entry name" value="UvrB"/>
</dbReference>
<dbReference type="Proteomes" id="UP000228767">
    <property type="component" value="Unassembled WGS sequence"/>
</dbReference>
<protein>
    <recommendedName>
        <fullName evidence="11 12">UvrABC system protein B</fullName>
        <shortName evidence="12">Protein UvrB</shortName>
    </recommendedName>
    <alternativeName>
        <fullName evidence="12">Excinuclease ABC subunit B</fullName>
    </alternativeName>
</protein>
<dbReference type="InterPro" id="IPR036876">
    <property type="entry name" value="UVR_dom_sf"/>
</dbReference>
<dbReference type="SMART" id="SM00487">
    <property type="entry name" value="DEXDc"/>
    <property type="match status" value="1"/>
</dbReference>
<dbReference type="CDD" id="cd18790">
    <property type="entry name" value="SF2_C_UvrB"/>
    <property type="match status" value="1"/>
</dbReference>
<comment type="subcellular location">
    <subcellularLocation>
        <location evidence="1 12 13">Cytoplasm</location>
    </subcellularLocation>
</comment>
<sequence>MTYSRPFKLVSSNRPAGDQPKAIEALVRGVKEGLTHQTLLGVTGSGKTFTVANVIEAVQKPTLVIAHNKTLAAQLCNEFRELFPDNAVHYFVSYYDYYQPEAYMPISDTYIEKEAMINEEIDKLRHAATVSLLTRHDVIIVASVSCIYGLGAPEAYAENILHFQAGMTLDRAALTRKLVQLQYSRTNADLKRSTFRMRGEDWEIMPPDRELVYSIAVRNGVIEAIYEVDPVKGFQPGKTPQVSEVVMAPAKHFVTGAEERERAIKAIQQELGDQLKMFEREGKLLEAERLERRTKFDLAMMREVGYCHGIENYSRHLSGRGAGEPPDTLLAYFPKRSLEARLPNASGSLASKFDFTDFLTIIDESHITIPQIRGMYHGDLSRKKTLIEYGFRLPSAADNRPLRFEEFEARIGQCVYTSATPGPYEIENSVKFNFTQSSTLQKGGQVVEQIIRPTGLVDPEVIIKPALGQVDDLLALIPTIVKKGERVMVTTLTKKMAEDLSNYLEDLKIKAQYLHSDVKTFDRIKILTEFRRGKFDVLVGVNLLREGLDLPEVSLVAILDADKEGFLRNETSLIQTIGRAARNVAGRVVLYADRETDSIKKAVSETNRRRKIQVAYNKEHGITPKTIVKEIKDILPEEVLNLELKPIPQAKPALEKLIKEKEQQMKRAAKELDFELATVLRDELKLLHAKVKEAEETNKNYNT</sequence>
<dbReference type="Gene3D" id="3.40.50.300">
    <property type="entry name" value="P-loop containing nucleotide triphosphate hydrolases"/>
    <property type="match status" value="3"/>
</dbReference>
<dbReference type="PROSITE" id="PS51194">
    <property type="entry name" value="HELICASE_CTER"/>
    <property type="match status" value="1"/>
</dbReference>
<reference evidence="18 19" key="1">
    <citation type="submission" date="2017-09" db="EMBL/GenBank/DDBJ databases">
        <title>Depth-based differentiation of microbial function through sediment-hosted aquifers and enrichment of novel symbionts in the deep terrestrial subsurface.</title>
        <authorList>
            <person name="Probst A.J."/>
            <person name="Ladd B."/>
            <person name="Jarett J.K."/>
            <person name="Geller-Mcgrath D.E."/>
            <person name="Sieber C.M."/>
            <person name="Emerson J.B."/>
            <person name="Anantharaman K."/>
            <person name="Thomas B.C."/>
            <person name="Malmstrom R."/>
            <person name="Stieglmeier M."/>
            <person name="Klingl A."/>
            <person name="Woyke T."/>
            <person name="Ryan C.M."/>
            <person name="Banfield J.F."/>
        </authorList>
    </citation>
    <scope>NUCLEOTIDE SEQUENCE [LARGE SCALE GENOMIC DNA]</scope>
    <source>
        <strain evidence="18">CG10_big_fil_rev_8_21_14_0_10_51_16</strain>
    </source>
</reference>
<comment type="subunit">
    <text evidence="10 12 13">Forms a heterotetramer with UvrA during the search for lesions. Interacts with UvrC in an incision complex.</text>
</comment>